<sequence length="490" mass="52522">MDRRNFLAVSIVTPLLVACGGSENPSEASSSSPTPSTPTPATPPTPGPSVKSHVLSWDRSGNWKMDNAAFQFFAGEIHPARVPSEYWDHRIKMVKAMGCNTISIYTMWNFHELPNGSFDLSSPDKNIGNFIDLCAANGMWVLLRPGPYVCAEWDFGGLPPRMLADPQFRNFSGNLQIRGNYPAYMAAVQKWNAALYENVVKGRTLSAGGPIMLVALENEYTSWSPVDPSHPNALATQWTALGYTEKFCVCDASEDGFNADFITLPADTAYGMTMPGDTVSNYPLAVRDYGVATFGAECYPGWICGWGESSQTIHISDFAAKVTALAKAGCSFVMYVGHGGTNFGNTGGGDGYATSSCQPVITSYDYGAPVSENGLMNPNFLAIQDAFVKNATYNVPFAPIPANIPRIADGEIAQISGSQLTFSDFLSHNATPIIKKALPQTIEWIAFTLNPSQPAGTGIYPSGVASQIPPAKPVAWFCEPLKGANEPGAA</sequence>
<accession>A0ABM8T7I5</accession>
<dbReference type="EMBL" id="CAJNAU010000172">
    <property type="protein sequence ID" value="CAE6862520.1"/>
    <property type="molecule type" value="Genomic_DNA"/>
</dbReference>
<dbReference type="InterPro" id="IPR031330">
    <property type="entry name" value="Gly_Hdrlase_35_cat"/>
</dbReference>
<evidence type="ECO:0000256" key="1">
    <source>
        <dbReference type="ARBA" id="ARBA00009809"/>
    </source>
</evidence>
<name>A0ABM8T7I5_9BURK</name>
<dbReference type="InterPro" id="IPR017853">
    <property type="entry name" value="GH"/>
</dbReference>
<dbReference type="PRINTS" id="PR00742">
    <property type="entry name" value="GLHYDRLASE35"/>
</dbReference>
<comment type="caution">
    <text evidence="4">The sequence shown here is derived from an EMBL/GenBank/DDBJ whole genome shotgun (WGS) entry which is preliminary data.</text>
</comment>
<dbReference type="Gene3D" id="2.60.120.260">
    <property type="entry name" value="Galactose-binding domain-like"/>
    <property type="match status" value="1"/>
</dbReference>
<dbReference type="PROSITE" id="PS51257">
    <property type="entry name" value="PROKAR_LIPOPROTEIN"/>
    <property type="match status" value="1"/>
</dbReference>
<dbReference type="Proteomes" id="UP000674425">
    <property type="component" value="Unassembled WGS sequence"/>
</dbReference>
<organism evidence="4 5">
    <name type="scientific">Paraburkholderia aspalathi</name>
    <dbReference type="NCBI Taxonomy" id="1324617"/>
    <lineage>
        <taxon>Bacteria</taxon>
        <taxon>Pseudomonadati</taxon>
        <taxon>Pseudomonadota</taxon>
        <taxon>Betaproteobacteria</taxon>
        <taxon>Burkholderiales</taxon>
        <taxon>Burkholderiaceae</taxon>
        <taxon>Paraburkholderia</taxon>
    </lineage>
</organism>
<comment type="similarity">
    <text evidence="1">Belongs to the glycosyl hydrolase 35 family.</text>
</comment>
<dbReference type="PANTHER" id="PTHR23421">
    <property type="entry name" value="BETA-GALACTOSIDASE RELATED"/>
    <property type="match status" value="1"/>
</dbReference>
<protein>
    <recommendedName>
        <fullName evidence="3">Glycoside hydrolase 35 catalytic domain-containing protein</fullName>
    </recommendedName>
</protein>
<dbReference type="RefSeq" id="WP_200622664.1">
    <property type="nucleotide sequence ID" value="NZ_CAJNAU010000172.1"/>
</dbReference>
<evidence type="ECO:0000259" key="3">
    <source>
        <dbReference type="Pfam" id="PF01301"/>
    </source>
</evidence>
<dbReference type="SUPFAM" id="SSF51445">
    <property type="entry name" value="(Trans)glycosidases"/>
    <property type="match status" value="1"/>
</dbReference>
<feature type="compositionally biased region" description="Pro residues" evidence="2">
    <location>
        <begin position="35"/>
        <end position="47"/>
    </location>
</feature>
<feature type="region of interest" description="Disordered" evidence="2">
    <location>
        <begin position="22"/>
        <end position="53"/>
    </location>
</feature>
<evidence type="ECO:0000256" key="2">
    <source>
        <dbReference type="SAM" id="MobiDB-lite"/>
    </source>
</evidence>
<dbReference type="InterPro" id="IPR001944">
    <property type="entry name" value="Glycoside_Hdrlase_35"/>
</dbReference>
<evidence type="ECO:0000313" key="4">
    <source>
        <dbReference type="EMBL" id="CAE6862520.1"/>
    </source>
</evidence>
<feature type="domain" description="Glycoside hydrolase 35 catalytic" evidence="3">
    <location>
        <begin position="65"/>
        <end position="386"/>
    </location>
</feature>
<evidence type="ECO:0000313" key="5">
    <source>
        <dbReference type="Proteomes" id="UP000674425"/>
    </source>
</evidence>
<keyword evidence="5" id="KW-1185">Reference proteome</keyword>
<reference evidence="4 5" key="1">
    <citation type="submission" date="2021-02" db="EMBL/GenBank/DDBJ databases">
        <authorList>
            <person name="Vanwijnsberghe S."/>
        </authorList>
    </citation>
    <scope>NUCLEOTIDE SEQUENCE [LARGE SCALE GENOMIC DNA]</scope>
    <source>
        <strain evidence="4 5">R-69658</strain>
    </source>
</reference>
<dbReference type="Pfam" id="PF01301">
    <property type="entry name" value="Glyco_hydro_35"/>
    <property type="match status" value="1"/>
</dbReference>
<dbReference type="Gene3D" id="3.20.20.80">
    <property type="entry name" value="Glycosidases"/>
    <property type="match status" value="1"/>
</dbReference>
<proteinExistence type="inferred from homology"/>
<feature type="compositionally biased region" description="Low complexity" evidence="2">
    <location>
        <begin position="22"/>
        <end position="34"/>
    </location>
</feature>
<gene>
    <name evidence="4" type="ORF">R69658_07690</name>
</gene>